<dbReference type="PANTHER" id="PTHR21373:SF0">
    <property type="entry name" value="N-ALPHA-ACETYLTRANSFERASE 35, NATC AUXILIARY SUBUNIT"/>
    <property type="match status" value="1"/>
</dbReference>
<dbReference type="InParanoid" id="A0A1Y2EUQ2"/>
<dbReference type="Pfam" id="PF25789">
    <property type="entry name" value="TPR_NAA35"/>
    <property type="match status" value="1"/>
</dbReference>
<dbReference type="GO" id="GO:0016740">
    <property type="term" value="F:transferase activity"/>
    <property type="evidence" value="ECO:0007669"/>
    <property type="project" value="UniProtKB-KW"/>
</dbReference>
<feature type="domain" description="NAA35-like TPR repeats" evidence="5">
    <location>
        <begin position="342"/>
        <end position="528"/>
    </location>
</feature>
<dbReference type="Proteomes" id="UP000193467">
    <property type="component" value="Unassembled WGS sequence"/>
</dbReference>
<dbReference type="FunCoup" id="A0A1Y2EUQ2">
    <property type="interactions" value="409"/>
</dbReference>
<comment type="subcellular location">
    <subcellularLocation>
        <location evidence="1">Cytoplasm</location>
    </subcellularLocation>
</comment>
<evidence type="ECO:0000259" key="5">
    <source>
        <dbReference type="Pfam" id="PF25789"/>
    </source>
</evidence>
<gene>
    <name evidence="6" type="ORF">BCR35DRAFT_306272</name>
</gene>
<evidence type="ECO:0000313" key="6">
    <source>
        <dbReference type="EMBL" id="ORY75302.1"/>
    </source>
</evidence>
<dbReference type="STRING" id="106004.A0A1Y2EUQ2"/>
<reference evidence="6 7" key="1">
    <citation type="submission" date="2016-07" db="EMBL/GenBank/DDBJ databases">
        <title>Pervasive Adenine N6-methylation of Active Genes in Fungi.</title>
        <authorList>
            <consortium name="DOE Joint Genome Institute"/>
            <person name="Mondo S.J."/>
            <person name="Dannebaum R.O."/>
            <person name="Kuo R.C."/>
            <person name="Labutti K."/>
            <person name="Haridas S."/>
            <person name="Kuo A."/>
            <person name="Salamov A."/>
            <person name="Ahrendt S.R."/>
            <person name="Lipzen A."/>
            <person name="Sullivan W."/>
            <person name="Andreopoulos W.B."/>
            <person name="Clum A."/>
            <person name="Lindquist E."/>
            <person name="Daum C."/>
            <person name="Ramamoorthy G.K."/>
            <person name="Gryganskyi A."/>
            <person name="Culley D."/>
            <person name="Magnuson J.K."/>
            <person name="James T.Y."/>
            <person name="O'Malley M.A."/>
            <person name="Stajich J.E."/>
            <person name="Spatafora J.W."/>
            <person name="Visel A."/>
            <person name="Grigoriev I.V."/>
        </authorList>
    </citation>
    <scope>NUCLEOTIDE SEQUENCE [LARGE SCALE GENOMIC DNA]</scope>
    <source>
        <strain evidence="6 7">62-1032</strain>
    </source>
</reference>
<dbReference type="Pfam" id="PF04112">
    <property type="entry name" value="Mak10"/>
    <property type="match status" value="1"/>
</dbReference>
<evidence type="ECO:0000256" key="3">
    <source>
        <dbReference type="ARBA" id="ARBA00022490"/>
    </source>
</evidence>
<keyword evidence="6" id="KW-0808">Transferase</keyword>
<dbReference type="AlphaFoldDB" id="A0A1Y2EUQ2"/>
<evidence type="ECO:0000259" key="4">
    <source>
        <dbReference type="Pfam" id="PF04112"/>
    </source>
</evidence>
<feature type="domain" description="NAA35-like N-terminal" evidence="4">
    <location>
        <begin position="23"/>
        <end position="174"/>
    </location>
</feature>
<dbReference type="GO" id="GO:0031417">
    <property type="term" value="C:NatC complex"/>
    <property type="evidence" value="ECO:0007669"/>
    <property type="project" value="InterPro"/>
</dbReference>
<keyword evidence="3" id="KW-0963">Cytoplasm</keyword>
<protein>
    <submittedName>
        <fullName evidence="6">Mak10 subunit, NatC N-terminal acetyltransferase-domain-containing protein</fullName>
    </submittedName>
</protein>
<dbReference type="OrthoDB" id="269405at2759"/>
<name>A0A1Y2EUQ2_9BASI</name>
<dbReference type="InterPro" id="IPR057982">
    <property type="entry name" value="TPR_NAA35"/>
</dbReference>
<comment type="caution">
    <text evidence="6">The sequence shown here is derived from an EMBL/GenBank/DDBJ whole genome shotgun (WGS) entry which is preliminary data.</text>
</comment>
<comment type="similarity">
    <text evidence="2">Belongs to the MAK10 family.</text>
</comment>
<dbReference type="InterPro" id="IPR007244">
    <property type="entry name" value="Naa35_N"/>
</dbReference>
<organism evidence="6 7">
    <name type="scientific">Leucosporidium creatinivorum</name>
    <dbReference type="NCBI Taxonomy" id="106004"/>
    <lineage>
        <taxon>Eukaryota</taxon>
        <taxon>Fungi</taxon>
        <taxon>Dikarya</taxon>
        <taxon>Basidiomycota</taxon>
        <taxon>Pucciniomycotina</taxon>
        <taxon>Microbotryomycetes</taxon>
        <taxon>Leucosporidiales</taxon>
        <taxon>Leucosporidium</taxon>
    </lineage>
</organism>
<evidence type="ECO:0000313" key="7">
    <source>
        <dbReference type="Proteomes" id="UP000193467"/>
    </source>
</evidence>
<keyword evidence="7" id="KW-1185">Reference proteome</keyword>
<proteinExistence type="inferred from homology"/>
<dbReference type="InterPro" id="IPR057983">
    <property type="entry name" value="NAA35-like_N"/>
</dbReference>
<accession>A0A1Y2EUQ2</accession>
<evidence type="ECO:0000256" key="1">
    <source>
        <dbReference type="ARBA" id="ARBA00004496"/>
    </source>
</evidence>
<sequence>MAQAATFVDARPLLEAALADLAPGQLIHDDRVSLMDLMSAVEIMDPRTDSFLALKQGREKEQELPPFNPAHELLPEELLWILDELLRLETTFQDGHPLASTLFTCHYLRPAALASLSFAPDSLGDAQRLAGFRAVLRAMLLGVIKSTEIIWEELAKGQVYEHEDVHLGMASLEFSTLLAACYPPEPVSRLRMPGQADTPRIVTVDEVLHALSEALAWVMEQGKDESLKLALMNRLTLRINLVYGLALLTSPPHTSPEVVSSYLALVSEGITALSATPLPSFEPSLQLLAAFALGTTAPLPSPQPAREIPPFPIKQAWKSLEKLTLDLESAVKLWELWTKGAGWSEVREYHVALSRRDMTPYARSAHQTITCASRTLFASSATIALSSSFFEVLAGVPPSTWSTLASIREGESTWDAPARKLLGFAERVSAQLVANLSIRCQNRARARRLVVKGFKQLAQLVEEAEDLQSRLEDTLPPTPSLKLLPTALRALLLTELLEALLSGFDLHLYDGEEWTRVWWVAERLVERLQDVLEQLRRQGDGGSYVEAKSLEAKGLRAMCQASLRMALLFPPVVPKFGSPVLAFDYAEDRDQKRFEKRFGWLKGSLGATELPLDGLASWEEFTAELSKLGESSNKIEEASQSYQAAIAAFTAFGAIPLAARGCSNKPEHQLKWVASIRRTSFANSNLLGTVARQAAASVDTPQAREEDVHWDCPWFPIWV</sequence>
<evidence type="ECO:0000256" key="2">
    <source>
        <dbReference type="ARBA" id="ARBA00006289"/>
    </source>
</evidence>
<dbReference type="PANTHER" id="PTHR21373">
    <property type="entry name" value="GLUCOSE REPRESSIBLE PROTEIN MAK10"/>
    <property type="match status" value="1"/>
</dbReference>
<dbReference type="EMBL" id="MCGR01000038">
    <property type="protein sequence ID" value="ORY75302.1"/>
    <property type="molecule type" value="Genomic_DNA"/>
</dbReference>